<evidence type="ECO:0000313" key="3">
    <source>
        <dbReference type="Proteomes" id="UP000001660"/>
    </source>
</evidence>
<organism evidence="2 3">
    <name type="scientific">Nitrospira defluvii</name>
    <dbReference type="NCBI Taxonomy" id="330214"/>
    <lineage>
        <taxon>Bacteria</taxon>
        <taxon>Pseudomonadati</taxon>
        <taxon>Nitrospirota</taxon>
        <taxon>Nitrospiria</taxon>
        <taxon>Nitrospirales</taxon>
        <taxon>Nitrospiraceae</taxon>
        <taxon>Nitrospira</taxon>
    </lineage>
</organism>
<evidence type="ECO:0000313" key="2">
    <source>
        <dbReference type="EMBL" id="CBK42896.1"/>
    </source>
</evidence>
<dbReference type="KEGG" id="nde:NIDE3202"/>
<dbReference type="EMBL" id="FP929003">
    <property type="protein sequence ID" value="CBK42896.1"/>
    <property type="molecule type" value="Genomic_DNA"/>
</dbReference>
<dbReference type="Proteomes" id="UP000001660">
    <property type="component" value="Chromosome"/>
</dbReference>
<feature type="region of interest" description="Disordered" evidence="1">
    <location>
        <begin position="43"/>
        <end position="72"/>
    </location>
</feature>
<sequence length="72" mass="8256">MATPTLYQGEAGGQKPMTRLADRFNIAPRPHIRRLTIDWRQVRDKSADGRISLSDNQTKQRGNQNRQRPVGK</sequence>
<dbReference type="HOGENOM" id="CLU_2714899_0_0_0"/>
<gene>
    <name evidence="2" type="ORF">NIDE3202</name>
</gene>
<name>D8PI09_9BACT</name>
<protein>
    <submittedName>
        <fullName evidence="2">Uncharacterized protein</fullName>
    </submittedName>
</protein>
<keyword evidence="3" id="KW-1185">Reference proteome</keyword>
<evidence type="ECO:0000256" key="1">
    <source>
        <dbReference type="SAM" id="MobiDB-lite"/>
    </source>
</evidence>
<dbReference type="STRING" id="330214.NIDE3202"/>
<accession>D8PI09</accession>
<feature type="compositionally biased region" description="Polar residues" evidence="1">
    <location>
        <begin position="53"/>
        <end position="72"/>
    </location>
</feature>
<reference evidence="2 3" key="1">
    <citation type="journal article" date="2010" name="Proc. Natl. Acad. Sci. U.S.A.">
        <title>A Nitrospira metagenome illuminates the physiology and evolution of globally important nitrite-oxidizing bacteria.</title>
        <authorList>
            <person name="Lucker S."/>
            <person name="Wagner M."/>
            <person name="Maixner F."/>
            <person name="Pelletier E."/>
            <person name="Koch H."/>
            <person name="Vacherie B."/>
            <person name="Rattei T."/>
            <person name="Sinninghe Damste J."/>
            <person name="Spieck E."/>
            <person name="Le Paslier D."/>
            <person name="Daims H."/>
        </authorList>
    </citation>
    <scope>NUCLEOTIDE SEQUENCE [LARGE SCALE GENOMIC DNA]</scope>
</reference>
<dbReference type="AlphaFoldDB" id="D8PI09"/>
<proteinExistence type="predicted"/>